<dbReference type="Proteomes" id="UP000181884">
    <property type="component" value="Unassembled WGS sequence"/>
</dbReference>
<feature type="transmembrane region" description="Helical" evidence="1">
    <location>
        <begin position="479"/>
        <end position="501"/>
    </location>
</feature>
<feature type="transmembrane region" description="Helical" evidence="1">
    <location>
        <begin position="165"/>
        <end position="185"/>
    </location>
</feature>
<keyword evidence="1" id="KW-1133">Transmembrane helix</keyword>
<accession>A0A1L8RHQ9</accession>
<feature type="transmembrane region" description="Helical" evidence="1">
    <location>
        <begin position="320"/>
        <end position="348"/>
    </location>
</feature>
<feature type="transmembrane region" description="Helical" evidence="1">
    <location>
        <begin position="126"/>
        <end position="153"/>
    </location>
</feature>
<feature type="transmembrane region" description="Helical" evidence="1">
    <location>
        <begin position="398"/>
        <end position="420"/>
    </location>
</feature>
<evidence type="ECO:0000256" key="1">
    <source>
        <dbReference type="SAM" id="Phobius"/>
    </source>
</evidence>
<feature type="transmembrane region" description="Helical" evidence="1">
    <location>
        <begin position="369"/>
        <end position="392"/>
    </location>
</feature>
<feature type="transmembrane region" description="Helical" evidence="1">
    <location>
        <begin position="20"/>
        <end position="40"/>
    </location>
</feature>
<protein>
    <submittedName>
        <fullName evidence="2">Uncharacterized protein</fullName>
    </submittedName>
</protein>
<evidence type="ECO:0000313" key="2">
    <source>
        <dbReference type="EMBL" id="OJG19263.1"/>
    </source>
</evidence>
<dbReference type="AlphaFoldDB" id="A0A1L8RHQ9"/>
<feature type="transmembrane region" description="Helical" evidence="1">
    <location>
        <begin position="286"/>
        <end position="308"/>
    </location>
</feature>
<keyword evidence="1" id="KW-0812">Transmembrane</keyword>
<dbReference type="STRING" id="214095.RU97_GL000834"/>
<comment type="caution">
    <text evidence="2">The sequence shown here is derived from an EMBL/GenBank/DDBJ whole genome shotgun (WGS) entry which is preliminary data.</text>
</comment>
<name>A0A1L8RHQ9_9ENTE</name>
<dbReference type="EMBL" id="JXKH01000002">
    <property type="protein sequence ID" value="OJG19263.1"/>
    <property type="molecule type" value="Genomic_DNA"/>
</dbReference>
<feature type="transmembrane region" description="Helical" evidence="1">
    <location>
        <begin position="52"/>
        <end position="74"/>
    </location>
</feature>
<keyword evidence="3" id="KW-1185">Reference proteome</keyword>
<keyword evidence="1" id="KW-0472">Membrane</keyword>
<gene>
    <name evidence="2" type="ORF">RU97_GL000834</name>
</gene>
<feature type="transmembrane region" description="Helical" evidence="1">
    <location>
        <begin position="94"/>
        <end position="120"/>
    </location>
</feature>
<feature type="transmembrane region" description="Helical" evidence="1">
    <location>
        <begin position="441"/>
        <end position="467"/>
    </location>
</feature>
<organism evidence="2 3">
    <name type="scientific">Enterococcus canis</name>
    <dbReference type="NCBI Taxonomy" id="214095"/>
    <lineage>
        <taxon>Bacteria</taxon>
        <taxon>Bacillati</taxon>
        <taxon>Bacillota</taxon>
        <taxon>Bacilli</taxon>
        <taxon>Lactobacillales</taxon>
        <taxon>Enterococcaceae</taxon>
        <taxon>Enterococcus</taxon>
    </lineage>
</organism>
<sequence length="506" mass="56685">MTQQQRQKGKSGKAITRTILFQYVALSIMFMVIYGGMMMLLDFTRLPGYFTYYVALFTIMTFAQSVTSIFNLFYESKDLTNYLPLPFQQKSVFLAKFMIVAMTILPFALPILVLFLLTTIRSGSLLGIPVAIVLFALFAVFLTALCALIVFGLTQTNLFVRHKKVVTTLLMLIPSVGMVGGILYLNSQQSGSYGMTIHDQMILWPFYPLYKILTAPLSWQALVSLAVLIILLVGVLLVVQKRVIPRLYEQEQGEAPTPTTRKHYRNESFKRQLWRYNFSLIKDPSLLMQIFSSTILLPVVMVLSFALNGLLDFSQLDQRYFGVFLLGGICFSLMSLNQTAIVANIISLDRQNFYFMRSLPISFKEYLKAKFIFSFSLQALITATLLLVGGLVLKVPVILVVALVLGDLLGSYLGSLRFFARDYKHLTLNWTNTSQLFNRGGGNFMMMVSIFGTLIVGAILIAIYTILVSSQVMPVLVNSGFALLIAGASAGVILYYGLGFWGKLHD</sequence>
<reference evidence="2 3" key="1">
    <citation type="submission" date="2014-12" db="EMBL/GenBank/DDBJ databases">
        <title>Draft genome sequences of 29 type strains of Enterococci.</title>
        <authorList>
            <person name="Zhong Z."/>
            <person name="Sun Z."/>
            <person name="Liu W."/>
            <person name="Zhang W."/>
            <person name="Zhang H."/>
        </authorList>
    </citation>
    <scope>NUCLEOTIDE SEQUENCE [LARGE SCALE GENOMIC DNA]</scope>
    <source>
        <strain evidence="2 3">DSM 17029</strain>
    </source>
</reference>
<proteinExistence type="predicted"/>
<feature type="transmembrane region" description="Helical" evidence="1">
    <location>
        <begin position="217"/>
        <end position="239"/>
    </location>
</feature>
<evidence type="ECO:0000313" key="3">
    <source>
        <dbReference type="Proteomes" id="UP000181884"/>
    </source>
</evidence>